<keyword evidence="1" id="KW-1185">Reference proteome</keyword>
<name>A0A0N5B0A4_9BILA</name>
<dbReference type="WBParaSite" id="SMUV_0001070401-mRNA-1">
    <property type="protein sequence ID" value="SMUV_0001070401-mRNA-1"/>
    <property type="gene ID" value="SMUV_0001070401"/>
</dbReference>
<evidence type="ECO:0000313" key="1">
    <source>
        <dbReference type="Proteomes" id="UP000046393"/>
    </source>
</evidence>
<protein>
    <submittedName>
        <fullName evidence="2">Uncharacterized protein</fullName>
    </submittedName>
</protein>
<organism evidence="1 2">
    <name type="scientific">Syphacia muris</name>
    <dbReference type="NCBI Taxonomy" id="451379"/>
    <lineage>
        <taxon>Eukaryota</taxon>
        <taxon>Metazoa</taxon>
        <taxon>Ecdysozoa</taxon>
        <taxon>Nematoda</taxon>
        <taxon>Chromadorea</taxon>
        <taxon>Rhabditida</taxon>
        <taxon>Spirurina</taxon>
        <taxon>Oxyuridomorpha</taxon>
        <taxon>Oxyuroidea</taxon>
        <taxon>Oxyuridae</taxon>
        <taxon>Syphacia</taxon>
    </lineage>
</organism>
<sequence>MNTYNRNIYVIGASEHSDVDNLPHRTRYYSGCSQRPASVLTVGVIREFLSLCGGLKELESALKYKGHLRVMFKIK</sequence>
<dbReference type="AlphaFoldDB" id="A0A0N5B0A4"/>
<dbReference type="Proteomes" id="UP000046393">
    <property type="component" value="Unplaced"/>
</dbReference>
<proteinExistence type="predicted"/>
<evidence type="ECO:0000313" key="2">
    <source>
        <dbReference type="WBParaSite" id="SMUV_0001070401-mRNA-1"/>
    </source>
</evidence>
<accession>A0A0N5B0A4</accession>
<reference evidence="2" key="1">
    <citation type="submission" date="2017-02" db="UniProtKB">
        <authorList>
            <consortium name="WormBaseParasite"/>
        </authorList>
    </citation>
    <scope>IDENTIFICATION</scope>
</reference>